<dbReference type="SUPFAM" id="SSF69318">
    <property type="entry name" value="Integrin alpha N-terminal domain"/>
    <property type="match status" value="3"/>
</dbReference>
<feature type="domain" description="ASPIC/UnbV" evidence="2">
    <location>
        <begin position="552"/>
        <end position="618"/>
    </location>
</feature>
<evidence type="ECO:0000313" key="4">
    <source>
        <dbReference type="Proteomes" id="UP000253919"/>
    </source>
</evidence>
<name>A0A369QJP2_9BACT</name>
<dbReference type="PANTHER" id="PTHR16026">
    <property type="entry name" value="CARTILAGE ACIDIC PROTEIN 1"/>
    <property type="match status" value="1"/>
</dbReference>
<dbReference type="Proteomes" id="UP000253919">
    <property type="component" value="Unassembled WGS sequence"/>
</dbReference>
<dbReference type="Pfam" id="PF13517">
    <property type="entry name" value="FG-GAP_3"/>
    <property type="match status" value="5"/>
</dbReference>
<keyword evidence="1" id="KW-0732">Signal</keyword>
<organism evidence="3 4">
    <name type="scientific">Adhaeribacter pallidiroseus</name>
    <dbReference type="NCBI Taxonomy" id="2072847"/>
    <lineage>
        <taxon>Bacteria</taxon>
        <taxon>Pseudomonadati</taxon>
        <taxon>Bacteroidota</taxon>
        <taxon>Cytophagia</taxon>
        <taxon>Cytophagales</taxon>
        <taxon>Hymenobacteraceae</taxon>
        <taxon>Adhaeribacter</taxon>
    </lineage>
</organism>
<protein>
    <recommendedName>
        <fullName evidence="2">ASPIC/UnbV domain-containing protein</fullName>
    </recommendedName>
</protein>
<dbReference type="PANTHER" id="PTHR16026:SF0">
    <property type="entry name" value="CARTILAGE ACIDIC PROTEIN 1"/>
    <property type="match status" value="1"/>
</dbReference>
<dbReference type="InterPro" id="IPR028994">
    <property type="entry name" value="Integrin_alpha_N"/>
</dbReference>
<proteinExistence type="predicted"/>
<sequence length="1130" mass="127008">MLADKIYQVLVDFKCRLFFYMQKYLFLALLFIWGCRNKNSTSVSEKGTPSDPLFETLTPVQTNIHFTNQVIDDKEFNIFNYRNFYNGGGVAVGDVNQDGLADVFLISNMQENKLYLNKGKFTFEDITVTAGVAGKRAWSTGVTFADVNGDGLMDIYVCNAGNRPNDDRANELYICQGLDKNGIPTYMEKAAEYGLNDKGFSTHAAFFDYDRDNDLDMFLLNNSFIPVGRLQYSNLRDQRDSLGGHKFFRNDGTKFTDISEKAGIYGSIIGFGLGITIGDVNNDNWLDIYISNDFYEHDYLYINNKNGSFIEDSKNYMQHQSLSSMGADIADINNDGNLDIFVTDMLPGDDQRLKTTSVFESYDLFQLKLARDFHYQYMQNMLHLNNGNGTFSEIARLSGVHATDWSWGALLFDMDNDGLKDIFVANGIAKNLTDQDFVNFLADENNMRQMAAGKKFDFKEFLDKIPSKPIPNYAFKNYGNLQFKNKAFDWGLGNPNFSNGSAYGDLDNDGDLDLVVNNVNMPVSVYRNKSTEKLKNHFLRFTLKGYGKNPNAVGAKVYVHQPDKQLFQQQIPNRGFESSVDFTLVFGLGKTSQIDSVRVIWPDDKMQVLHQVKPNQDLKLDYQQANQTFKFKKESISQTFTEVTGQVKLNYRHVESNFVDYNRDGLLKQMLSTQGPALAAGDVNNDGLEDVFLGGAAGMAKKLFMQQKNGTFVDKSPLAFKADSVFEDVDAALFDADNDGDLDLYVVTGSNEFEVNAPELLDRFYLNDGKGNFTKDQRLPNIAENGSCVAPADYDLDGDLDLFIGSRMISGKYGYDPPSYLYINDGSGNFKNYTKRYLPKSELGMITDATWTDLNGDKYPELIVTGDWMAITLFKNNQGRTFTPIALSNNANLSGWWNTIKPADIDGDGDIDFILGNQGINSRIKATDREPAELYVGDFDKNGTIEQIISCYTEDGKSYPMVLKHDLQKQVPGIKKKFIKYANYANKKVTDIFSKEDLQEAVIKKATNASTCFLINEGNFKFSMRALPIEAQFSPVFGIETLDYNQDGILDILLTGNFYDVLPEIGRYDANYGLLLQGKGQGAFAAIPSGQSGLLVKGQVRRSEIIKGANGQTFLILAKNNDKLQVYRYQ</sequence>
<dbReference type="Gene3D" id="2.130.10.130">
    <property type="entry name" value="Integrin alpha, N-terminal"/>
    <property type="match status" value="4"/>
</dbReference>
<dbReference type="InterPro" id="IPR011519">
    <property type="entry name" value="UnbV_ASPIC"/>
</dbReference>
<keyword evidence="4" id="KW-1185">Reference proteome</keyword>
<evidence type="ECO:0000313" key="3">
    <source>
        <dbReference type="EMBL" id="RDC65131.1"/>
    </source>
</evidence>
<evidence type="ECO:0000256" key="1">
    <source>
        <dbReference type="ARBA" id="ARBA00022729"/>
    </source>
</evidence>
<dbReference type="AlphaFoldDB" id="A0A369QJP2"/>
<dbReference type="Pfam" id="PF07593">
    <property type="entry name" value="UnbV_ASPIC"/>
    <property type="match status" value="1"/>
</dbReference>
<dbReference type="EMBL" id="QASA01000001">
    <property type="protein sequence ID" value="RDC65131.1"/>
    <property type="molecule type" value="Genomic_DNA"/>
</dbReference>
<comment type="caution">
    <text evidence="3">The sequence shown here is derived from an EMBL/GenBank/DDBJ whole genome shotgun (WGS) entry which is preliminary data.</text>
</comment>
<gene>
    <name evidence="3" type="ORF">AHMF7616_03761</name>
</gene>
<dbReference type="InterPro" id="IPR013517">
    <property type="entry name" value="FG-GAP"/>
</dbReference>
<dbReference type="InterPro" id="IPR027039">
    <property type="entry name" value="Crtac1"/>
</dbReference>
<evidence type="ECO:0000259" key="2">
    <source>
        <dbReference type="Pfam" id="PF07593"/>
    </source>
</evidence>
<accession>A0A369QJP2</accession>
<reference evidence="3 4" key="1">
    <citation type="submission" date="2018-04" db="EMBL/GenBank/DDBJ databases">
        <title>Adhaeribacter sp. HMF7616 genome sequencing and assembly.</title>
        <authorList>
            <person name="Kang H."/>
            <person name="Kang J."/>
            <person name="Cha I."/>
            <person name="Kim H."/>
            <person name="Joh K."/>
        </authorList>
    </citation>
    <scope>NUCLEOTIDE SEQUENCE [LARGE SCALE GENOMIC DNA]</scope>
    <source>
        <strain evidence="3 4">HMF7616</strain>
    </source>
</reference>